<accession>A0A5J5BD83</accession>
<protein>
    <submittedName>
        <fullName evidence="1">Uncharacterized protein</fullName>
    </submittedName>
</protein>
<organism evidence="1 2">
    <name type="scientific">Nyssa sinensis</name>
    <dbReference type="NCBI Taxonomy" id="561372"/>
    <lineage>
        <taxon>Eukaryota</taxon>
        <taxon>Viridiplantae</taxon>
        <taxon>Streptophyta</taxon>
        <taxon>Embryophyta</taxon>
        <taxon>Tracheophyta</taxon>
        <taxon>Spermatophyta</taxon>
        <taxon>Magnoliopsida</taxon>
        <taxon>eudicotyledons</taxon>
        <taxon>Gunneridae</taxon>
        <taxon>Pentapetalae</taxon>
        <taxon>asterids</taxon>
        <taxon>Cornales</taxon>
        <taxon>Nyssaceae</taxon>
        <taxon>Nyssa</taxon>
    </lineage>
</organism>
<sequence length="133" mass="14867">MDYVCPTMEQQRLPAPNDPYFFAETRQPYLAGPAQTVQDLHPRYRAVQEMVPHDRVIGLEGQYHWPPLERGGDIVPQQDNIVGYYNSHAVPVNRYGPPLAQLHAPASRRTGFAGGSASVSSFYSFAGATQKHR</sequence>
<proteinExistence type="predicted"/>
<keyword evidence="2" id="KW-1185">Reference proteome</keyword>
<dbReference type="Proteomes" id="UP000325577">
    <property type="component" value="Linkage Group LG13"/>
</dbReference>
<name>A0A5J5BD83_9ASTE</name>
<dbReference type="AlphaFoldDB" id="A0A5J5BD83"/>
<evidence type="ECO:0000313" key="1">
    <source>
        <dbReference type="EMBL" id="KAA8540618.1"/>
    </source>
</evidence>
<gene>
    <name evidence="1" type="ORF">F0562_024463</name>
</gene>
<evidence type="ECO:0000313" key="2">
    <source>
        <dbReference type="Proteomes" id="UP000325577"/>
    </source>
</evidence>
<dbReference type="EMBL" id="CM018036">
    <property type="protein sequence ID" value="KAA8540618.1"/>
    <property type="molecule type" value="Genomic_DNA"/>
</dbReference>
<reference evidence="1 2" key="1">
    <citation type="submission" date="2019-09" db="EMBL/GenBank/DDBJ databases">
        <title>A chromosome-level genome assembly of the Chinese tupelo Nyssa sinensis.</title>
        <authorList>
            <person name="Yang X."/>
            <person name="Kang M."/>
            <person name="Yang Y."/>
            <person name="Xiong H."/>
            <person name="Wang M."/>
            <person name="Zhang Z."/>
            <person name="Wang Z."/>
            <person name="Wu H."/>
            <person name="Ma T."/>
            <person name="Liu J."/>
            <person name="Xi Z."/>
        </authorList>
    </citation>
    <scope>NUCLEOTIDE SEQUENCE [LARGE SCALE GENOMIC DNA]</scope>
    <source>
        <strain evidence="1">J267</strain>
        <tissue evidence="1">Leaf</tissue>
    </source>
</reference>